<feature type="compositionally biased region" description="Polar residues" evidence="1">
    <location>
        <begin position="892"/>
        <end position="903"/>
    </location>
</feature>
<dbReference type="Proteomes" id="UP000614601">
    <property type="component" value="Unassembled WGS sequence"/>
</dbReference>
<protein>
    <submittedName>
        <fullName evidence="3">Uncharacterized protein</fullName>
    </submittedName>
</protein>
<evidence type="ECO:0000256" key="2">
    <source>
        <dbReference type="SAM" id="SignalP"/>
    </source>
</evidence>
<feature type="chain" id="PRO_5036220988" evidence="2">
    <location>
        <begin position="19"/>
        <end position="1038"/>
    </location>
</feature>
<dbReference type="Proteomes" id="UP000783686">
    <property type="component" value="Unassembled WGS sequence"/>
</dbReference>
<organism evidence="3 4">
    <name type="scientific">Bursaphelenchus okinawaensis</name>
    <dbReference type="NCBI Taxonomy" id="465554"/>
    <lineage>
        <taxon>Eukaryota</taxon>
        <taxon>Metazoa</taxon>
        <taxon>Ecdysozoa</taxon>
        <taxon>Nematoda</taxon>
        <taxon>Chromadorea</taxon>
        <taxon>Rhabditida</taxon>
        <taxon>Tylenchina</taxon>
        <taxon>Tylenchomorpha</taxon>
        <taxon>Aphelenchoidea</taxon>
        <taxon>Aphelenchoididae</taxon>
        <taxon>Bursaphelenchus</taxon>
    </lineage>
</organism>
<feature type="compositionally biased region" description="Polar residues" evidence="1">
    <location>
        <begin position="960"/>
        <end position="974"/>
    </location>
</feature>
<dbReference type="EMBL" id="CAJFCW020000002">
    <property type="protein sequence ID" value="CAG9099519.1"/>
    <property type="molecule type" value="Genomic_DNA"/>
</dbReference>
<feature type="compositionally biased region" description="Low complexity" evidence="1">
    <location>
        <begin position="604"/>
        <end position="618"/>
    </location>
</feature>
<feature type="region of interest" description="Disordered" evidence="1">
    <location>
        <begin position="604"/>
        <end position="627"/>
    </location>
</feature>
<feature type="signal peptide" evidence="2">
    <location>
        <begin position="1"/>
        <end position="18"/>
    </location>
</feature>
<feature type="compositionally biased region" description="Pro residues" evidence="1">
    <location>
        <begin position="912"/>
        <end position="921"/>
    </location>
</feature>
<accession>A0A811KBN8</accession>
<sequence length="1038" mass="114328">MRLLASYLVLLTLPTLWAEPRRASSQNARKPSQSPELAGKIEDSKHKHAMDTLEPDPALSIFEVKPRNPIARTTAMPQIKPTGVPKAVVRGRRSTVIKNSESAEVVNRESTVIRSRRATHFIDERGVIHPEFHSVPSEYDLINEDFVQAEIEAQQREEEKKLQNNVLREQNTPPPPPVYTTRVVNDANVENPSAVEESLKVKHVKVPSSLFITDDQDEFEADESGSAVDTTTSVTNAPITTFPTSTTTAPISVTTTTVSTWAPTTVISSTTTTISTTTQVSTTTTFTTTTTVSTTTVPTTVFITTVPTTVVSSSKPDLGNFFDEVSELPSETTDLNTTNLKPVNLEKTVKVSRADIQFSNDDSVEIIGELNDPPARIQRAQVIQSSRSTNPEKQRFVNAKRLILSNFVTRRYTAKELGFGYTRRAKRQSNHVGRIQRDSLLGSDPFSVDKHVQQKLEQSKSPEGYELRRLPGLEPPRVAYYQPPPHLTTSIPGALQGFLWTAPPVLVPISTTTTTMETTTEDDLSLSVEEASHDGTRTFTGHDDGHKVHHATENLRVQVHQGQQRSTTHGLPTTTLKPTTTTIKATTTQKTSVETSTKLLTTTTKSKATTTESTPTELITRESTKKQPEYRPLEFIDMRKPEELLPEAGFKGNVKLNTGHAWYNSKNLRDITLTESDTALSEKHVLVQKNPDEFFKQVDLPDLVDDIPDGEPDVTDRGASVNREELKVLPQLERVTPRSILDSDSGTLEMSGQAAFSQDEKQGQTVDNTKVQRGGQQIATSNGRGNTANLGHNIQPQGTIGQILQPVVRNLQPFQPAPQPQFRPVQPNLNVFVVNGRRVVVPSISYEQHYFGQNFIPQQVFQPSRPFVAPQPTFVPAAPQPNFLQNPVNSVVPQGQPSISSLPTPGVQQPAPGVPVQPAPSVPVQSPQNAFVLNPQPLVQNVPRSGSVVQTDKRWPFETSRLSNIPRQQSATNGPTTASTTQATTTTTQTTTPTTTTTHFVQEQLPDIISTPAPKANSHVHTKDYEVYDEVQDARSRL</sequence>
<feature type="region of interest" description="Disordered" evidence="1">
    <location>
        <begin position="425"/>
        <end position="445"/>
    </location>
</feature>
<feature type="compositionally biased region" description="Polar residues" evidence="1">
    <location>
        <begin position="941"/>
        <end position="950"/>
    </location>
</feature>
<name>A0A811KBN8_9BILA</name>
<keyword evidence="2" id="KW-0732">Signal</keyword>
<evidence type="ECO:0000256" key="1">
    <source>
        <dbReference type="SAM" id="MobiDB-lite"/>
    </source>
</evidence>
<evidence type="ECO:0000313" key="4">
    <source>
        <dbReference type="Proteomes" id="UP000614601"/>
    </source>
</evidence>
<feature type="compositionally biased region" description="Low complexity" evidence="1">
    <location>
        <begin position="975"/>
        <end position="997"/>
    </location>
</feature>
<dbReference type="OrthoDB" id="10569599at2759"/>
<gene>
    <name evidence="3" type="ORF">BOKJ2_LOCUS4986</name>
</gene>
<comment type="caution">
    <text evidence="3">The sequence shown here is derived from an EMBL/GenBank/DDBJ whole genome shotgun (WGS) entry which is preliminary data.</text>
</comment>
<evidence type="ECO:0000313" key="3">
    <source>
        <dbReference type="EMBL" id="CAD5213185.1"/>
    </source>
</evidence>
<keyword evidence="4" id="KW-1185">Reference proteome</keyword>
<reference evidence="3" key="1">
    <citation type="submission" date="2020-09" db="EMBL/GenBank/DDBJ databases">
        <authorList>
            <person name="Kikuchi T."/>
        </authorList>
    </citation>
    <scope>NUCLEOTIDE SEQUENCE</scope>
    <source>
        <strain evidence="3">SH1</strain>
    </source>
</reference>
<dbReference type="AlphaFoldDB" id="A0A811KBN8"/>
<feature type="region of interest" description="Disordered" evidence="1">
    <location>
        <begin position="892"/>
        <end position="922"/>
    </location>
</feature>
<feature type="region of interest" description="Disordered" evidence="1">
    <location>
        <begin position="941"/>
        <end position="997"/>
    </location>
</feature>
<proteinExistence type="predicted"/>
<dbReference type="EMBL" id="CAJFDH010000002">
    <property type="protein sequence ID" value="CAD5213185.1"/>
    <property type="molecule type" value="Genomic_DNA"/>
</dbReference>